<dbReference type="Proteomes" id="UP000585226">
    <property type="component" value="Unassembled WGS sequence"/>
</dbReference>
<dbReference type="EMBL" id="JACASD010000030">
    <property type="protein sequence ID" value="NWE89252.1"/>
    <property type="molecule type" value="Genomic_DNA"/>
</dbReference>
<protein>
    <submittedName>
        <fullName evidence="2">Uncharacterized protein</fullName>
    </submittedName>
</protein>
<comment type="caution">
    <text evidence="2">The sequence shown here is derived from an EMBL/GenBank/DDBJ whole genome shotgun (WGS) entry which is preliminary data.</text>
</comment>
<evidence type="ECO:0000313" key="3">
    <source>
        <dbReference type="Proteomes" id="UP000585226"/>
    </source>
</evidence>
<gene>
    <name evidence="2" type="ORF">HX893_14065</name>
</gene>
<reference evidence="2 3" key="1">
    <citation type="submission" date="2020-04" db="EMBL/GenBank/DDBJ databases">
        <title>Molecular characterization of pseudomonads from Agaricus bisporus reveal novel blotch 2 pathogens in Western Europe.</title>
        <authorList>
            <person name="Taparia T."/>
            <person name="Krijger M."/>
            <person name="Haynes E."/>
            <person name="Elpinstone J.G."/>
            <person name="Noble R."/>
            <person name="Van Der Wolf J."/>
        </authorList>
    </citation>
    <scope>NUCLEOTIDE SEQUENCE [LARGE SCALE GENOMIC DNA]</scope>
    <source>
        <strain evidence="2 3">P8021</strain>
    </source>
</reference>
<name>A0A7Y8G110_9PSED</name>
<keyword evidence="1" id="KW-1133">Transmembrane helix</keyword>
<evidence type="ECO:0000313" key="2">
    <source>
        <dbReference type="EMBL" id="NWE89252.1"/>
    </source>
</evidence>
<accession>A0A7Y8G110</accession>
<feature type="transmembrane region" description="Helical" evidence="1">
    <location>
        <begin position="6"/>
        <end position="26"/>
    </location>
</feature>
<feature type="transmembrane region" description="Helical" evidence="1">
    <location>
        <begin position="94"/>
        <end position="116"/>
    </location>
</feature>
<dbReference type="AlphaFoldDB" id="A0A7Y8G110"/>
<keyword evidence="1" id="KW-0472">Membrane</keyword>
<evidence type="ECO:0000256" key="1">
    <source>
        <dbReference type="SAM" id="Phobius"/>
    </source>
</evidence>
<organism evidence="2 3">
    <name type="scientific">Pseudomonas reactans</name>
    <dbReference type="NCBI Taxonomy" id="117680"/>
    <lineage>
        <taxon>Bacteria</taxon>
        <taxon>Pseudomonadati</taxon>
        <taxon>Pseudomonadota</taxon>
        <taxon>Gammaproteobacteria</taxon>
        <taxon>Pseudomonadales</taxon>
        <taxon>Pseudomonadaceae</taxon>
        <taxon>Pseudomonas</taxon>
    </lineage>
</organism>
<proteinExistence type="predicted"/>
<keyword evidence="1" id="KW-0812">Transmembrane</keyword>
<feature type="transmembrane region" description="Helical" evidence="1">
    <location>
        <begin position="58"/>
        <end position="74"/>
    </location>
</feature>
<sequence length="118" mass="13873">MMLDLIVIASAITMLLSFPLNFYVMYAKLEEAERYLQFSTFIVLFKHMSQIGLFEGRMRRLFAIALVILIPKVFQWRRLVLVEDVKRIPVSLRLWIVVPYLLTLSSIAGMTLSWFLTR</sequence>